<gene>
    <name evidence="3" type="ORF">B0T18DRAFT_403996</name>
</gene>
<dbReference type="InterPro" id="IPR003959">
    <property type="entry name" value="ATPase_AAA_core"/>
</dbReference>
<sequence length="222" mass="25276">MWSMITNRHTRPMNTVVLDDKQKINILSDMNEYLSPAAAAWYAGRGILLWRGYLFHGPPGTEKTSLSFALAGVFGLDIYVMPLLDSSLTEQDVLSLFSSLPTRCIILLEDIDTAGVARSPDTDEEGNPAKEAVKTAKKDKEGEEGTKGKEENYERDNEKSDGKASEESGKRERTTRRKKTSRRAEKTRKRNPRKPTRRRWPFRTATPHRTSNRTRTMNQSRT</sequence>
<feature type="region of interest" description="Disordered" evidence="1">
    <location>
        <begin position="117"/>
        <end position="222"/>
    </location>
</feature>
<keyword evidence="4" id="KW-1185">Reference proteome</keyword>
<comment type="caution">
    <text evidence="3">The sequence shown here is derived from an EMBL/GenBank/DDBJ whole genome shotgun (WGS) entry which is preliminary data.</text>
</comment>
<dbReference type="InterPro" id="IPR027417">
    <property type="entry name" value="P-loop_NTPase"/>
</dbReference>
<name>A0AA40F765_9PEZI</name>
<organism evidence="3 4">
    <name type="scientific">Schizothecium vesticola</name>
    <dbReference type="NCBI Taxonomy" id="314040"/>
    <lineage>
        <taxon>Eukaryota</taxon>
        <taxon>Fungi</taxon>
        <taxon>Dikarya</taxon>
        <taxon>Ascomycota</taxon>
        <taxon>Pezizomycotina</taxon>
        <taxon>Sordariomycetes</taxon>
        <taxon>Sordariomycetidae</taxon>
        <taxon>Sordariales</taxon>
        <taxon>Schizotheciaceae</taxon>
        <taxon>Schizothecium</taxon>
    </lineage>
</organism>
<dbReference type="InterPro" id="IPR050747">
    <property type="entry name" value="Mitochondrial_chaperone_BCS1"/>
</dbReference>
<dbReference type="Gene3D" id="3.40.50.300">
    <property type="entry name" value="P-loop containing nucleotide triphosphate hydrolases"/>
    <property type="match status" value="1"/>
</dbReference>
<protein>
    <recommendedName>
        <fullName evidence="2">ATPase AAA-type core domain-containing protein</fullName>
    </recommendedName>
</protein>
<dbReference type="SUPFAM" id="SSF52540">
    <property type="entry name" value="P-loop containing nucleoside triphosphate hydrolases"/>
    <property type="match status" value="1"/>
</dbReference>
<feature type="compositionally biased region" description="Basic and acidic residues" evidence="1">
    <location>
        <begin position="127"/>
        <end position="172"/>
    </location>
</feature>
<feature type="compositionally biased region" description="Basic residues" evidence="1">
    <location>
        <begin position="173"/>
        <end position="201"/>
    </location>
</feature>
<evidence type="ECO:0000313" key="4">
    <source>
        <dbReference type="Proteomes" id="UP001172155"/>
    </source>
</evidence>
<dbReference type="AlphaFoldDB" id="A0AA40F765"/>
<proteinExistence type="predicted"/>
<feature type="compositionally biased region" description="Polar residues" evidence="1">
    <location>
        <begin position="207"/>
        <end position="222"/>
    </location>
</feature>
<accession>A0AA40F765</accession>
<evidence type="ECO:0000256" key="1">
    <source>
        <dbReference type="SAM" id="MobiDB-lite"/>
    </source>
</evidence>
<dbReference type="EMBL" id="JAUKUD010000002">
    <property type="protein sequence ID" value="KAK0752061.1"/>
    <property type="molecule type" value="Genomic_DNA"/>
</dbReference>
<evidence type="ECO:0000313" key="3">
    <source>
        <dbReference type="EMBL" id="KAK0752061.1"/>
    </source>
</evidence>
<dbReference type="GO" id="GO:0016887">
    <property type="term" value="F:ATP hydrolysis activity"/>
    <property type="evidence" value="ECO:0007669"/>
    <property type="project" value="InterPro"/>
</dbReference>
<feature type="domain" description="ATPase AAA-type core" evidence="2">
    <location>
        <begin position="53"/>
        <end position="132"/>
    </location>
</feature>
<dbReference type="Proteomes" id="UP001172155">
    <property type="component" value="Unassembled WGS sequence"/>
</dbReference>
<dbReference type="Pfam" id="PF00004">
    <property type="entry name" value="AAA"/>
    <property type="match status" value="1"/>
</dbReference>
<dbReference type="GO" id="GO:0005524">
    <property type="term" value="F:ATP binding"/>
    <property type="evidence" value="ECO:0007669"/>
    <property type="project" value="InterPro"/>
</dbReference>
<dbReference type="PANTHER" id="PTHR23070">
    <property type="entry name" value="BCS1 AAA-TYPE ATPASE"/>
    <property type="match status" value="1"/>
</dbReference>
<evidence type="ECO:0000259" key="2">
    <source>
        <dbReference type="Pfam" id="PF00004"/>
    </source>
</evidence>
<reference evidence="3" key="1">
    <citation type="submission" date="2023-06" db="EMBL/GenBank/DDBJ databases">
        <title>Genome-scale phylogeny and comparative genomics of the fungal order Sordariales.</title>
        <authorList>
            <consortium name="Lawrence Berkeley National Laboratory"/>
            <person name="Hensen N."/>
            <person name="Bonometti L."/>
            <person name="Westerberg I."/>
            <person name="Brannstrom I.O."/>
            <person name="Guillou S."/>
            <person name="Cros-Aarteil S."/>
            <person name="Calhoun S."/>
            <person name="Haridas S."/>
            <person name="Kuo A."/>
            <person name="Mondo S."/>
            <person name="Pangilinan J."/>
            <person name="Riley R."/>
            <person name="LaButti K."/>
            <person name="Andreopoulos B."/>
            <person name="Lipzen A."/>
            <person name="Chen C."/>
            <person name="Yanf M."/>
            <person name="Daum C."/>
            <person name="Ng V."/>
            <person name="Clum A."/>
            <person name="Steindorff A."/>
            <person name="Ohm R."/>
            <person name="Martin F."/>
            <person name="Silar P."/>
            <person name="Natvig D."/>
            <person name="Lalanne C."/>
            <person name="Gautier V."/>
            <person name="Ament-velasquez S.L."/>
            <person name="Kruys A."/>
            <person name="Hutchinson M.I."/>
            <person name="Powell A.J."/>
            <person name="Barry K."/>
            <person name="Miller A.N."/>
            <person name="Grigoriev I.V."/>
            <person name="Debuchy R."/>
            <person name="Gladieux P."/>
            <person name="Thoren M.H."/>
            <person name="Johannesson H."/>
        </authorList>
    </citation>
    <scope>NUCLEOTIDE SEQUENCE</scope>
    <source>
        <strain evidence="3">SMH3187-1</strain>
    </source>
</reference>